<dbReference type="GO" id="GO:0008713">
    <property type="term" value="F:ADP-heptose-lipopolysaccharide heptosyltransferase activity"/>
    <property type="evidence" value="ECO:0007669"/>
    <property type="project" value="TreeGrafter"/>
</dbReference>
<dbReference type="Gene3D" id="3.40.50.2000">
    <property type="entry name" value="Glycogen Phosphorylase B"/>
    <property type="match status" value="1"/>
</dbReference>
<organism evidence="3">
    <name type="scientific">viral metagenome</name>
    <dbReference type="NCBI Taxonomy" id="1070528"/>
    <lineage>
        <taxon>unclassified sequences</taxon>
        <taxon>metagenomes</taxon>
        <taxon>organismal metagenomes</taxon>
    </lineage>
</organism>
<dbReference type="SUPFAM" id="SSF53756">
    <property type="entry name" value="UDP-Glycosyltransferase/glycogen phosphorylase"/>
    <property type="match status" value="1"/>
</dbReference>
<dbReference type="InterPro" id="IPR029044">
    <property type="entry name" value="Nucleotide-diphossugar_trans"/>
</dbReference>
<dbReference type="InterPro" id="IPR002495">
    <property type="entry name" value="Glyco_trans_8"/>
</dbReference>
<gene>
    <name evidence="3" type="ORF">MM415B02833_0005</name>
</gene>
<dbReference type="PANTHER" id="PTHR30160:SF7">
    <property type="entry name" value="ADP-HEPTOSE--LPS HEPTOSYLTRANSFERASE 2"/>
    <property type="match status" value="1"/>
</dbReference>
<proteinExistence type="predicted"/>
<dbReference type="InterPro" id="IPR051199">
    <property type="entry name" value="LPS_LOS_Heptosyltrfase"/>
</dbReference>
<dbReference type="SUPFAM" id="SSF53448">
    <property type="entry name" value="Nucleotide-diphospho-sugar transferases"/>
    <property type="match status" value="1"/>
</dbReference>
<keyword evidence="1" id="KW-0328">Glycosyltransferase</keyword>
<keyword evidence="2 3" id="KW-0808">Transferase</keyword>
<dbReference type="GO" id="GO:0009244">
    <property type="term" value="P:lipopolysaccharide core region biosynthetic process"/>
    <property type="evidence" value="ECO:0007669"/>
    <property type="project" value="TreeGrafter"/>
</dbReference>
<dbReference type="CDD" id="cd03789">
    <property type="entry name" value="GT9_LPS_heptosyltransferase"/>
    <property type="match status" value="1"/>
</dbReference>
<dbReference type="GO" id="GO:0005829">
    <property type="term" value="C:cytosol"/>
    <property type="evidence" value="ECO:0007669"/>
    <property type="project" value="TreeGrafter"/>
</dbReference>
<dbReference type="Pfam" id="PF01075">
    <property type="entry name" value="Glyco_transf_9"/>
    <property type="match status" value="1"/>
</dbReference>
<dbReference type="Gene3D" id="3.90.550.10">
    <property type="entry name" value="Spore Coat Polysaccharide Biosynthesis Protein SpsA, Chain A"/>
    <property type="match status" value="1"/>
</dbReference>
<dbReference type="PANTHER" id="PTHR30160">
    <property type="entry name" value="TETRAACYLDISACCHARIDE 4'-KINASE-RELATED"/>
    <property type="match status" value="1"/>
</dbReference>
<evidence type="ECO:0000256" key="1">
    <source>
        <dbReference type="ARBA" id="ARBA00022676"/>
    </source>
</evidence>
<accession>A0A6M3L0H7</accession>
<sequence>MKVCSFRANIELPMQGGGKRQLRMKEFYVLEERFFSEIQMVFGANIIESELPFEQQIVGKSYNGQDLNNKTMFCFRSAGIGDLMAMMLPIRKLKELFPSSRMIVGADDIYRDLIQPDPSVSEFVPKPYELKHILSSDYVVFFQGLVENFSQKSTTLNIYDLFFDALGFPYNEIDPSEKIPKIYINEEVDYDIEMTFEGLGLKSGSPVIGLQFYTSTVVRDYPPELFRELVSKLSLQGIRTVIIGERSVSDKIDQLGICDEKSSFNFAKHCLTLNHLFSIINHCTVLIGPDTSGLHIAGALGIPMIGLFGPIPSNLRIEYFKKAVGIDGKTTCSPCFRHGNKPCRYSVERGLSPCMHLPDPDLIVKTLCNEILPSIGVGGYEIPIPRQQISPIDEKRLVVTLAIGDDAEKMLDVARDSMVGYAKKVDADFLVIDKEIVSGKFVNIEKFQMRELLDNYDRILYLDVDILVHPDCPDLFLIVPIDYVAAVPDSHDAKWGNLNRFSEIVSSQKALGNVGWNSGYFNSGVLIFSKKHVGLFDDPHARERFDSQFRDQSVLNYNLQKHKYKFMPLERVFNGMEINGFSSRSVPPNKTDAHILHFAHEDPKIDNMKKIAKILIGDHDG</sequence>
<name>A0A6M3L0H7_9ZZZZ</name>
<evidence type="ECO:0000313" key="3">
    <source>
        <dbReference type="EMBL" id="QJA88057.1"/>
    </source>
</evidence>
<evidence type="ECO:0000256" key="2">
    <source>
        <dbReference type="ARBA" id="ARBA00022679"/>
    </source>
</evidence>
<reference evidence="3" key="1">
    <citation type="submission" date="2020-03" db="EMBL/GenBank/DDBJ databases">
        <title>The deep terrestrial virosphere.</title>
        <authorList>
            <person name="Holmfeldt K."/>
            <person name="Nilsson E."/>
            <person name="Simone D."/>
            <person name="Lopez-Fernandez M."/>
            <person name="Wu X."/>
            <person name="de Brujin I."/>
            <person name="Lundin D."/>
            <person name="Andersson A."/>
            <person name="Bertilsson S."/>
            <person name="Dopson M."/>
        </authorList>
    </citation>
    <scope>NUCLEOTIDE SEQUENCE</scope>
    <source>
        <strain evidence="3">MM415B02833</strain>
    </source>
</reference>
<dbReference type="Pfam" id="PF01501">
    <property type="entry name" value="Glyco_transf_8"/>
    <property type="match status" value="1"/>
</dbReference>
<protein>
    <submittedName>
        <fullName evidence="3">Putative glycosyltransferase</fullName>
    </submittedName>
</protein>
<dbReference type="InterPro" id="IPR002201">
    <property type="entry name" value="Glyco_trans_9"/>
</dbReference>
<dbReference type="AlphaFoldDB" id="A0A6M3L0H7"/>
<dbReference type="EMBL" id="MT142750">
    <property type="protein sequence ID" value="QJA88057.1"/>
    <property type="molecule type" value="Genomic_DNA"/>
</dbReference>